<dbReference type="Pfam" id="PF00589">
    <property type="entry name" value="Phage_integrase"/>
    <property type="match status" value="1"/>
</dbReference>
<evidence type="ECO:0000256" key="9">
    <source>
        <dbReference type="PROSITE-ProRule" id="PRU01248"/>
    </source>
</evidence>
<feature type="domain" description="Tyr recombinase" evidence="10">
    <location>
        <begin position="424"/>
        <end position="639"/>
    </location>
</feature>
<dbReference type="RefSeq" id="WP_147914702.1">
    <property type="nucleotide sequence ID" value="NZ_JBHUEJ010000049.1"/>
</dbReference>
<proteinExistence type="predicted"/>
<dbReference type="InterPro" id="IPR050090">
    <property type="entry name" value="Tyrosine_recombinase_XerCD"/>
</dbReference>
<dbReference type="InterPro" id="IPR013762">
    <property type="entry name" value="Integrase-like_cat_sf"/>
</dbReference>
<keyword evidence="4" id="KW-0159">Chromosome partition</keyword>
<evidence type="ECO:0000313" key="13">
    <source>
        <dbReference type="Proteomes" id="UP001597304"/>
    </source>
</evidence>
<gene>
    <name evidence="12" type="ORF">ACFSF0_19650</name>
</gene>
<dbReference type="InterPro" id="IPR002104">
    <property type="entry name" value="Integrase_catalytic"/>
</dbReference>
<organism evidence="12 13">
    <name type="scientific">Ottowia flava</name>
    <dbReference type="NCBI Taxonomy" id="2675430"/>
    <lineage>
        <taxon>Bacteria</taxon>
        <taxon>Pseudomonadati</taxon>
        <taxon>Pseudomonadota</taxon>
        <taxon>Betaproteobacteria</taxon>
        <taxon>Burkholderiales</taxon>
        <taxon>Comamonadaceae</taxon>
        <taxon>Ottowia</taxon>
    </lineage>
</organism>
<evidence type="ECO:0000256" key="1">
    <source>
        <dbReference type="ARBA" id="ARBA00004496"/>
    </source>
</evidence>
<dbReference type="InterPro" id="IPR044068">
    <property type="entry name" value="CB"/>
</dbReference>
<dbReference type="PROSITE" id="PS51900">
    <property type="entry name" value="CB"/>
    <property type="match status" value="1"/>
</dbReference>
<keyword evidence="8" id="KW-0131">Cell cycle</keyword>
<dbReference type="Pfam" id="PF12482">
    <property type="entry name" value="DUF3701"/>
    <property type="match status" value="1"/>
</dbReference>
<keyword evidence="5" id="KW-0229">DNA integration</keyword>
<dbReference type="EMBL" id="JBHUEJ010000049">
    <property type="protein sequence ID" value="MFD1712817.1"/>
    <property type="molecule type" value="Genomic_DNA"/>
</dbReference>
<feature type="domain" description="Core-binding (CB)" evidence="11">
    <location>
        <begin position="296"/>
        <end position="400"/>
    </location>
</feature>
<dbReference type="CDD" id="cd00397">
    <property type="entry name" value="DNA_BRE_C"/>
    <property type="match status" value="1"/>
</dbReference>
<sequence>MARERRKFQVGRSENRKLHRGHFAFMRALVEGLEVKPSWKRYLEFEGNVADERVIRSTIAWIRGEFAAAARREMKPSSVRLVRLAIPPDTPSTAAASAAPAKERPTLEAFAEAYGMEDFSEREQLERYIEVFGQESTEEPKETRRQKRRASLIKRQLLALDWLEALVSQNPKPGDGVEAWFAPAMASHLKKAGLHTLFLLAERINGVGSRWWTIAPGIGELKGERVTDWMRLHQAETGLVIGAHTEIRRSELAPAQLAEVVKPATDLVPLEKFKVPTELDGSQGAFRAERSLLAARNDYEAITAWLATKQEQPNTQRAYRREAERLLLWTVLERGKAMSSLTTEDAMAFMAFLKEPPARWCAPRHLQRWSPLWRPLEGPLKAPARQQAQRILSGLFNFLMKQSYMIGNPFSGVTPPKVPVRPLGSGRTLTRDQWAALEAVAAEDQSLLGRRRARALHWLYATGLRTAELCAAKCGDLEAVDYIDATGAQRVGWILNVIGKGTKHRGVVVPSSLVDELQQHLAQYDRASVTDETNQDLAILADLDNEDQTKAQAGWTPSGLYKAMKRVMQSAAATMDGPNAERLMAASTHWLRHSHASHGLNSGAVSMMVARQNMGHASLNTLSEYLTTERDVAIREIEKFAGGD</sequence>
<keyword evidence="6 9" id="KW-0238">DNA-binding</keyword>
<comment type="caution">
    <text evidence="12">The sequence shown here is derived from an EMBL/GenBank/DDBJ whole genome shotgun (WGS) entry which is preliminary data.</text>
</comment>
<keyword evidence="3" id="KW-0132">Cell division</keyword>
<protein>
    <submittedName>
        <fullName evidence="12">Phage integrase family protein</fullName>
    </submittedName>
</protein>
<evidence type="ECO:0000259" key="11">
    <source>
        <dbReference type="PROSITE" id="PS51900"/>
    </source>
</evidence>
<dbReference type="Gene3D" id="1.10.150.130">
    <property type="match status" value="1"/>
</dbReference>
<evidence type="ECO:0000256" key="3">
    <source>
        <dbReference type="ARBA" id="ARBA00022618"/>
    </source>
</evidence>
<dbReference type="PANTHER" id="PTHR30349:SF77">
    <property type="entry name" value="TYROSINE RECOMBINASE XERC"/>
    <property type="match status" value="1"/>
</dbReference>
<name>A0ABW4KXM7_9BURK</name>
<evidence type="ECO:0000256" key="6">
    <source>
        <dbReference type="ARBA" id="ARBA00023125"/>
    </source>
</evidence>
<dbReference type="PROSITE" id="PS51898">
    <property type="entry name" value="TYR_RECOMBINASE"/>
    <property type="match status" value="1"/>
</dbReference>
<dbReference type="Gene3D" id="1.10.443.10">
    <property type="entry name" value="Intergrase catalytic core"/>
    <property type="match status" value="1"/>
</dbReference>
<evidence type="ECO:0000313" key="12">
    <source>
        <dbReference type="EMBL" id="MFD1712817.1"/>
    </source>
</evidence>
<dbReference type="Proteomes" id="UP001597304">
    <property type="component" value="Unassembled WGS sequence"/>
</dbReference>
<reference evidence="13" key="1">
    <citation type="journal article" date="2019" name="Int. J. Syst. Evol. Microbiol.">
        <title>The Global Catalogue of Microorganisms (GCM) 10K type strain sequencing project: providing services to taxonomists for standard genome sequencing and annotation.</title>
        <authorList>
            <consortium name="The Broad Institute Genomics Platform"/>
            <consortium name="The Broad Institute Genome Sequencing Center for Infectious Disease"/>
            <person name="Wu L."/>
            <person name="Ma J."/>
        </authorList>
    </citation>
    <scope>NUCLEOTIDE SEQUENCE [LARGE SCALE GENOMIC DNA]</scope>
    <source>
        <strain evidence="13">LMG 29247</strain>
    </source>
</reference>
<dbReference type="SUPFAM" id="SSF56349">
    <property type="entry name" value="DNA breaking-rejoining enzymes"/>
    <property type="match status" value="1"/>
</dbReference>
<dbReference type="InterPro" id="IPR022169">
    <property type="entry name" value="DUF3701"/>
</dbReference>
<evidence type="ECO:0000256" key="8">
    <source>
        <dbReference type="ARBA" id="ARBA00023306"/>
    </source>
</evidence>
<evidence type="ECO:0000256" key="4">
    <source>
        <dbReference type="ARBA" id="ARBA00022829"/>
    </source>
</evidence>
<evidence type="ECO:0000259" key="10">
    <source>
        <dbReference type="PROSITE" id="PS51898"/>
    </source>
</evidence>
<accession>A0ABW4KXM7</accession>
<evidence type="ECO:0000256" key="7">
    <source>
        <dbReference type="ARBA" id="ARBA00023172"/>
    </source>
</evidence>
<dbReference type="InterPro" id="IPR011010">
    <property type="entry name" value="DNA_brk_join_enz"/>
</dbReference>
<dbReference type="InterPro" id="IPR010998">
    <property type="entry name" value="Integrase_recombinase_N"/>
</dbReference>
<dbReference type="PANTHER" id="PTHR30349">
    <property type="entry name" value="PHAGE INTEGRASE-RELATED"/>
    <property type="match status" value="1"/>
</dbReference>
<keyword evidence="7" id="KW-0233">DNA recombination</keyword>
<keyword evidence="13" id="KW-1185">Reference proteome</keyword>
<evidence type="ECO:0000256" key="5">
    <source>
        <dbReference type="ARBA" id="ARBA00022908"/>
    </source>
</evidence>
<evidence type="ECO:0000256" key="2">
    <source>
        <dbReference type="ARBA" id="ARBA00022490"/>
    </source>
</evidence>
<comment type="subcellular location">
    <subcellularLocation>
        <location evidence="1">Cytoplasm</location>
    </subcellularLocation>
</comment>
<keyword evidence="2" id="KW-0963">Cytoplasm</keyword>